<evidence type="ECO:0000313" key="7">
    <source>
        <dbReference type="EMBL" id="GBP88433.1"/>
    </source>
</evidence>
<dbReference type="OrthoDB" id="1936100at2759"/>
<dbReference type="EMBL" id="BGZK01001933">
    <property type="protein sequence ID" value="GBP88433.1"/>
    <property type="molecule type" value="Genomic_DNA"/>
</dbReference>
<name>A0A4C1ZMI6_EUMVA</name>
<dbReference type="AlphaFoldDB" id="A0A4C1ZMI6"/>
<keyword evidence="2" id="KW-0436">Ligase</keyword>
<comment type="caution">
    <text evidence="7">The sequence shown here is derived from an EMBL/GenBank/DDBJ whole genome shotgun (WGS) entry which is preliminary data.</text>
</comment>
<dbReference type="EC" id="6.3.1.2" evidence="1"/>
<evidence type="ECO:0000256" key="4">
    <source>
        <dbReference type="ARBA" id="ARBA00022840"/>
    </source>
</evidence>
<sequence>MNICTSSSHLDHRAMHKYLDLEVPCEAVLASYVWVDGSGAGLRSKDRTFDFIPKSNKDLPIWYFDGSGTQQASVDNSDTFIFPEVIYHDPFRRGKHMLVLADTYMYNYSPTPTNFRKPCTIACEKAEVAEPWFGFTQELLFMTKDDRPLGWPPGGYPAPPGPYYCGIGVDRIVARDLLEAFYSTVYTGDGSAIVRRAQSAHGTFSEDGPGTNSLPYMPNTLSAKILIPAWFSILIPMPLSIPVTVGPRPGIKAADDLWMARYILGRLSEEYGVVVSYDPQPIPDWPGNGTLVYFSTEETREDDGILIKSGTGIESWNISKYEIGFGVKSGTTNRIEDTITNEAVVVDSVIERLIDNLSRRHGAHMAEYDPRDGADNIRRLTGRNGTTHVRDFTAGLWGILEIIMPHGTSGPSDPAVTTNPPGLKKILPEGVANRSCSVRIPRQVAEDKKGYFEDRRPAANADPYRIITAMLKTCVFDE</sequence>
<keyword evidence="8" id="KW-1185">Reference proteome</keyword>
<evidence type="ECO:0000256" key="5">
    <source>
        <dbReference type="PROSITE-ProRule" id="PRU01331"/>
    </source>
</evidence>
<dbReference type="PANTHER" id="PTHR20852">
    <property type="entry name" value="GLUTAMINE SYNTHETASE"/>
    <property type="match status" value="1"/>
</dbReference>
<dbReference type="PANTHER" id="PTHR20852:SF57">
    <property type="entry name" value="GLUTAMINE SYNTHETASE 2 CYTOPLASMIC"/>
    <property type="match status" value="1"/>
</dbReference>
<evidence type="ECO:0000256" key="1">
    <source>
        <dbReference type="ARBA" id="ARBA00012937"/>
    </source>
</evidence>
<dbReference type="Proteomes" id="UP000299102">
    <property type="component" value="Unassembled WGS sequence"/>
</dbReference>
<accession>A0A4C1ZMI6</accession>
<dbReference type="InterPro" id="IPR014746">
    <property type="entry name" value="Gln_synth/guanido_kin_cat_dom"/>
</dbReference>
<evidence type="ECO:0000313" key="8">
    <source>
        <dbReference type="Proteomes" id="UP000299102"/>
    </source>
</evidence>
<keyword evidence="3" id="KW-0547">Nucleotide-binding</keyword>
<comment type="similarity">
    <text evidence="5">Belongs to the glutamine synthetase family.</text>
</comment>
<dbReference type="PROSITE" id="PS51987">
    <property type="entry name" value="GS_CATALYTIC"/>
    <property type="match status" value="1"/>
</dbReference>
<dbReference type="GO" id="GO:0005737">
    <property type="term" value="C:cytoplasm"/>
    <property type="evidence" value="ECO:0007669"/>
    <property type="project" value="TreeGrafter"/>
</dbReference>
<evidence type="ECO:0000256" key="3">
    <source>
        <dbReference type="ARBA" id="ARBA00022741"/>
    </source>
</evidence>
<organism evidence="7 8">
    <name type="scientific">Eumeta variegata</name>
    <name type="common">Bagworm moth</name>
    <name type="synonym">Eumeta japonica</name>
    <dbReference type="NCBI Taxonomy" id="151549"/>
    <lineage>
        <taxon>Eukaryota</taxon>
        <taxon>Metazoa</taxon>
        <taxon>Ecdysozoa</taxon>
        <taxon>Arthropoda</taxon>
        <taxon>Hexapoda</taxon>
        <taxon>Insecta</taxon>
        <taxon>Pterygota</taxon>
        <taxon>Neoptera</taxon>
        <taxon>Endopterygota</taxon>
        <taxon>Lepidoptera</taxon>
        <taxon>Glossata</taxon>
        <taxon>Ditrysia</taxon>
        <taxon>Tineoidea</taxon>
        <taxon>Psychidae</taxon>
        <taxon>Oiketicinae</taxon>
        <taxon>Eumeta</taxon>
    </lineage>
</organism>
<keyword evidence="4" id="KW-0067">ATP-binding</keyword>
<dbReference type="Gene3D" id="3.10.20.70">
    <property type="entry name" value="Glutamine synthetase, N-terminal domain"/>
    <property type="match status" value="1"/>
</dbReference>
<feature type="domain" description="GS catalytic" evidence="6">
    <location>
        <begin position="115"/>
        <end position="478"/>
    </location>
</feature>
<dbReference type="InterPro" id="IPR008146">
    <property type="entry name" value="Gln_synth_cat_dom"/>
</dbReference>
<protein>
    <recommendedName>
        <fullName evidence="1">glutamine synthetase</fullName>
        <ecNumber evidence="1">6.3.1.2</ecNumber>
    </recommendedName>
</protein>
<reference evidence="7 8" key="1">
    <citation type="journal article" date="2019" name="Commun. Biol.">
        <title>The bagworm genome reveals a unique fibroin gene that provides high tensile strength.</title>
        <authorList>
            <person name="Kono N."/>
            <person name="Nakamura H."/>
            <person name="Ohtoshi R."/>
            <person name="Tomita M."/>
            <person name="Numata K."/>
            <person name="Arakawa K."/>
        </authorList>
    </citation>
    <scope>NUCLEOTIDE SEQUENCE [LARGE SCALE GENOMIC DNA]</scope>
</reference>
<dbReference type="SUPFAM" id="SSF55931">
    <property type="entry name" value="Glutamine synthetase/guanido kinase"/>
    <property type="match status" value="2"/>
</dbReference>
<dbReference type="Gene3D" id="3.30.590.10">
    <property type="entry name" value="Glutamine synthetase/guanido kinase, catalytic domain"/>
    <property type="match status" value="2"/>
</dbReference>
<dbReference type="InterPro" id="IPR050292">
    <property type="entry name" value="Glutamine_Synthetase"/>
</dbReference>
<dbReference type="InterPro" id="IPR036651">
    <property type="entry name" value="Gln_synt_N_sf"/>
</dbReference>
<evidence type="ECO:0000259" key="6">
    <source>
        <dbReference type="PROSITE" id="PS51987"/>
    </source>
</evidence>
<dbReference type="STRING" id="151549.A0A4C1ZMI6"/>
<dbReference type="SMART" id="SM01230">
    <property type="entry name" value="Gln-synt_C"/>
    <property type="match status" value="1"/>
</dbReference>
<dbReference type="GO" id="GO:0004356">
    <property type="term" value="F:glutamine synthetase activity"/>
    <property type="evidence" value="ECO:0007669"/>
    <property type="project" value="UniProtKB-EC"/>
</dbReference>
<gene>
    <name evidence="7" type="primary">Gs2</name>
    <name evidence="7" type="ORF">EVAR_61031_1</name>
</gene>
<dbReference type="GO" id="GO:0006542">
    <property type="term" value="P:glutamine biosynthetic process"/>
    <property type="evidence" value="ECO:0007669"/>
    <property type="project" value="InterPro"/>
</dbReference>
<proteinExistence type="inferred from homology"/>
<dbReference type="GO" id="GO:0005524">
    <property type="term" value="F:ATP binding"/>
    <property type="evidence" value="ECO:0007669"/>
    <property type="project" value="UniProtKB-KW"/>
</dbReference>
<dbReference type="SUPFAM" id="SSF54368">
    <property type="entry name" value="Glutamine synthetase, N-terminal domain"/>
    <property type="match status" value="1"/>
</dbReference>
<evidence type="ECO:0000256" key="2">
    <source>
        <dbReference type="ARBA" id="ARBA00022598"/>
    </source>
</evidence>